<evidence type="ECO:0000313" key="7">
    <source>
        <dbReference type="EMBL" id="MCA9381613.1"/>
    </source>
</evidence>
<evidence type="ECO:0000313" key="8">
    <source>
        <dbReference type="Proteomes" id="UP000775877"/>
    </source>
</evidence>
<protein>
    <recommendedName>
        <fullName evidence="6">Ribosomal RNA adenine methylase transferase N-terminal domain-containing protein</fullName>
    </recommendedName>
</protein>
<accession>A0A955RH36</accession>
<keyword evidence="2 5" id="KW-0808">Transferase</keyword>
<evidence type="ECO:0000256" key="3">
    <source>
        <dbReference type="ARBA" id="ARBA00022691"/>
    </source>
</evidence>
<feature type="binding site" evidence="5">
    <location>
        <position position="15"/>
    </location>
    <ligand>
        <name>S-adenosyl-L-methionine</name>
        <dbReference type="ChEBI" id="CHEBI:59789"/>
    </ligand>
</feature>
<evidence type="ECO:0000256" key="1">
    <source>
        <dbReference type="ARBA" id="ARBA00022603"/>
    </source>
</evidence>
<keyword evidence="1 5" id="KW-0489">Methyltransferase</keyword>
<dbReference type="Gene3D" id="1.10.8.100">
    <property type="entry name" value="Ribosomal RNA adenine dimethylase-like, domain 2"/>
    <property type="match status" value="1"/>
</dbReference>
<keyword evidence="4 5" id="KW-0694">RNA-binding</keyword>
<dbReference type="SMART" id="SM00650">
    <property type="entry name" value="rADc"/>
    <property type="match status" value="1"/>
</dbReference>
<dbReference type="AlphaFoldDB" id="A0A955RH36"/>
<evidence type="ECO:0000256" key="4">
    <source>
        <dbReference type="ARBA" id="ARBA00022884"/>
    </source>
</evidence>
<sequence>MQIRNHFFKKEFGQNFLRNKKVASKLVSILDITPSDLVVEIGPGDGFITQEIELITTNYIGVEVDSELIPSLENNFKNLKFLNSDFLKINFETFLEDNGYEKDTKVKFIGNLPFNVSKDIISGIFHSTTNLAADSASFIIQEEVSQSFVSKPPQMSPIAAVANIYAEVKKYETIAKKYFDPSPKVAGGMILFTIKDDIPTSAMNIEKLIKIGFSSPRKTLLNNIKNSNKYINVEDAFDKTGLGLNARAAELNTAQWIKLEKSLVS</sequence>
<evidence type="ECO:0000259" key="6">
    <source>
        <dbReference type="SMART" id="SM00650"/>
    </source>
</evidence>
<feature type="binding site" evidence="5">
    <location>
        <position position="111"/>
    </location>
    <ligand>
        <name>S-adenosyl-L-methionine</name>
        <dbReference type="ChEBI" id="CHEBI:59789"/>
    </ligand>
</feature>
<dbReference type="PANTHER" id="PTHR11727">
    <property type="entry name" value="DIMETHYLADENOSINE TRANSFERASE"/>
    <property type="match status" value="1"/>
</dbReference>
<dbReference type="GO" id="GO:0000179">
    <property type="term" value="F:rRNA (adenine-N6,N6-)-dimethyltransferase activity"/>
    <property type="evidence" value="ECO:0007669"/>
    <property type="project" value="UniProtKB-UniRule"/>
</dbReference>
<dbReference type="InterPro" id="IPR001737">
    <property type="entry name" value="KsgA/Erm"/>
</dbReference>
<feature type="domain" description="Ribosomal RNA adenine methylase transferase N-terminal" evidence="6">
    <location>
        <begin position="22"/>
        <end position="196"/>
    </location>
</feature>
<feature type="binding site" evidence="5">
    <location>
        <position position="85"/>
    </location>
    <ligand>
        <name>S-adenosyl-L-methionine</name>
        <dbReference type="ChEBI" id="CHEBI:59789"/>
    </ligand>
</feature>
<dbReference type="PANTHER" id="PTHR11727:SF7">
    <property type="entry name" value="DIMETHYLADENOSINE TRANSFERASE-RELATED"/>
    <property type="match status" value="1"/>
</dbReference>
<comment type="caution">
    <text evidence="7">The sequence shown here is derived from an EMBL/GenBank/DDBJ whole genome shotgun (WGS) entry which is preliminary data.</text>
</comment>
<dbReference type="SUPFAM" id="SSF53335">
    <property type="entry name" value="S-adenosyl-L-methionine-dependent methyltransferases"/>
    <property type="match status" value="1"/>
</dbReference>
<comment type="similarity">
    <text evidence="5">Belongs to the class I-like SAM-binding methyltransferase superfamily. rRNA adenine N(6)-methyltransferase family.</text>
</comment>
<dbReference type="EMBL" id="JAGQLJ010000143">
    <property type="protein sequence ID" value="MCA9381613.1"/>
    <property type="molecule type" value="Genomic_DNA"/>
</dbReference>
<feature type="binding site" evidence="5">
    <location>
        <position position="63"/>
    </location>
    <ligand>
        <name>S-adenosyl-L-methionine</name>
        <dbReference type="ChEBI" id="CHEBI:59789"/>
    </ligand>
</feature>
<dbReference type="PROSITE" id="PS51689">
    <property type="entry name" value="SAM_RNA_A_N6_MT"/>
    <property type="match status" value="1"/>
</dbReference>
<evidence type="ECO:0000256" key="2">
    <source>
        <dbReference type="ARBA" id="ARBA00022679"/>
    </source>
</evidence>
<reference evidence="7" key="1">
    <citation type="submission" date="2020-04" db="EMBL/GenBank/DDBJ databases">
        <authorList>
            <person name="Zhang T."/>
        </authorList>
    </citation>
    <scope>NUCLEOTIDE SEQUENCE</scope>
    <source>
        <strain evidence="7">HKST-UBA13</strain>
    </source>
</reference>
<proteinExistence type="inferred from homology"/>
<keyword evidence="3 5" id="KW-0949">S-adenosyl-L-methionine</keyword>
<organism evidence="7 8">
    <name type="scientific">Candidatus Dojkabacteria bacterium</name>
    <dbReference type="NCBI Taxonomy" id="2099670"/>
    <lineage>
        <taxon>Bacteria</taxon>
        <taxon>Candidatus Dojkabacteria</taxon>
    </lineage>
</organism>
<dbReference type="GO" id="GO:0003723">
    <property type="term" value="F:RNA binding"/>
    <property type="evidence" value="ECO:0007669"/>
    <property type="project" value="UniProtKB-UniRule"/>
</dbReference>
<dbReference type="InterPro" id="IPR020596">
    <property type="entry name" value="rRNA_Ade_Mease_Trfase_CS"/>
</dbReference>
<dbReference type="InterPro" id="IPR029063">
    <property type="entry name" value="SAM-dependent_MTases_sf"/>
</dbReference>
<dbReference type="InterPro" id="IPR023165">
    <property type="entry name" value="rRNA_Ade_diMease-like_C"/>
</dbReference>
<gene>
    <name evidence="7" type="ORF">KC678_05080</name>
</gene>
<dbReference type="PROSITE" id="PS01131">
    <property type="entry name" value="RRNA_A_DIMETH"/>
    <property type="match status" value="1"/>
</dbReference>
<dbReference type="InterPro" id="IPR020598">
    <property type="entry name" value="rRNA_Ade_methylase_Trfase_N"/>
</dbReference>
<dbReference type="Proteomes" id="UP000775877">
    <property type="component" value="Unassembled WGS sequence"/>
</dbReference>
<evidence type="ECO:0000256" key="5">
    <source>
        <dbReference type="PROSITE-ProRule" id="PRU01026"/>
    </source>
</evidence>
<dbReference type="Gene3D" id="3.40.50.150">
    <property type="entry name" value="Vaccinia Virus protein VP39"/>
    <property type="match status" value="1"/>
</dbReference>
<feature type="binding site" evidence="5">
    <location>
        <position position="42"/>
    </location>
    <ligand>
        <name>S-adenosyl-L-methionine</name>
        <dbReference type="ChEBI" id="CHEBI:59789"/>
    </ligand>
</feature>
<reference evidence="7" key="2">
    <citation type="journal article" date="2021" name="Microbiome">
        <title>Successional dynamics and alternative stable states in a saline activated sludge microbial community over 9 years.</title>
        <authorList>
            <person name="Wang Y."/>
            <person name="Ye J."/>
            <person name="Ju F."/>
            <person name="Liu L."/>
            <person name="Boyd J.A."/>
            <person name="Deng Y."/>
            <person name="Parks D.H."/>
            <person name="Jiang X."/>
            <person name="Yin X."/>
            <person name="Woodcroft B.J."/>
            <person name="Tyson G.W."/>
            <person name="Hugenholtz P."/>
            <person name="Polz M.F."/>
            <person name="Zhang T."/>
        </authorList>
    </citation>
    <scope>NUCLEOTIDE SEQUENCE</scope>
    <source>
        <strain evidence="7">HKST-UBA13</strain>
    </source>
</reference>
<dbReference type="Pfam" id="PF00398">
    <property type="entry name" value="RrnaAD"/>
    <property type="match status" value="1"/>
</dbReference>
<feature type="binding site" evidence="5">
    <location>
        <position position="17"/>
    </location>
    <ligand>
        <name>S-adenosyl-L-methionine</name>
        <dbReference type="ChEBI" id="CHEBI:59789"/>
    </ligand>
</feature>
<name>A0A955RH36_9BACT</name>